<evidence type="ECO:0000313" key="4">
    <source>
        <dbReference type="Proteomes" id="UP000233375"/>
    </source>
</evidence>
<dbReference type="Pfam" id="PF04977">
    <property type="entry name" value="DivIC"/>
    <property type="match status" value="1"/>
</dbReference>
<keyword evidence="2" id="KW-0472">Membrane</keyword>
<evidence type="ECO:0000256" key="1">
    <source>
        <dbReference type="SAM" id="Coils"/>
    </source>
</evidence>
<protein>
    <submittedName>
        <fullName evidence="3">Cell division protein DIVIC</fullName>
    </submittedName>
</protein>
<keyword evidence="1" id="KW-0175">Coiled coil</keyword>
<keyword evidence="2" id="KW-1133">Transmembrane helix</keyword>
<organism evidence="3 4">
    <name type="scientific">Niallia nealsonii</name>
    <dbReference type="NCBI Taxonomy" id="115979"/>
    <lineage>
        <taxon>Bacteria</taxon>
        <taxon>Bacillati</taxon>
        <taxon>Bacillota</taxon>
        <taxon>Bacilli</taxon>
        <taxon>Bacillales</taxon>
        <taxon>Bacillaceae</taxon>
        <taxon>Niallia</taxon>
    </lineage>
</organism>
<sequence>MSAIKKPDVANLQTEYNIKQEANSLSAARRKKLLFRRLTLFFLFAFVMGFIMISTLISQSSTLDEKIAEKKKLQVKVASLQEKEKELNDQIVKLQDEDYLAKLARKDLFLSEKGEIIFNIPEEKEEKK</sequence>
<feature type="coiled-coil region" evidence="1">
    <location>
        <begin position="63"/>
        <end position="97"/>
    </location>
</feature>
<dbReference type="RefSeq" id="WP_101178382.1">
    <property type="nucleotide sequence ID" value="NZ_PISE01000041.1"/>
</dbReference>
<dbReference type="PANTHER" id="PTHR40027">
    <property type="entry name" value="CELL DIVISION PROTEIN DIVIC"/>
    <property type="match status" value="1"/>
</dbReference>
<dbReference type="InterPro" id="IPR039076">
    <property type="entry name" value="DivIC"/>
</dbReference>
<accession>A0A2N0YZ15</accession>
<keyword evidence="4" id="KW-1185">Reference proteome</keyword>
<name>A0A2N0YZ15_9BACI</name>
<evidence type="ECO:0000313" key="3">
    <source>
        <dbReference type="EMBL" id="PKG22485.1"/>
    </source>
</evidence>
<dbReference type="AlphaFoldDB" id="A0A2N0YZ15"/>
<dbReference type="GO" id="GO:0051301">
    <property type="term" value="P:cell division"/>
    <property type="evidence" value="ECO:0007669"/>
    <property type="project" value="UniProtKB-KW"/>
</dbReference>
<dbReference type="EMBL" id="PISE01000041">
    <property type="protein sequence ID" value="PKG22485.1"/>
    <property type="molecule type" value="Genomic_DNA"/>
</dbReference>
<gene>
    <name evidence="3" type="ORF">CWS01_17050</name>
</gene>
<comment type="caution">
    <text evidence="3">The sequence shown here is derived from an EMBL/GenBank/DDBJ whole genome shotgun (WGS) entry which is preliminary data.</text>
</comment>
<dbReference type="Proteomes" id="UP000233375">
    <property type="component" value="Unassembled WGS sequence"/>
</dbReference>
<feature type="transmembrane region" description="Helical" evidence="2">
    <location>
        <begin position="38"/>
        <end position="57"/>
    </location>
</feature>
<keyword evidence="2" id="KW-0812">Transmembrane</keyword>
<reference evidence="3 4" key="1">
    <citation type="journal article" date="2003" name="Int. J. Syst. Evol. Microbiol.">
        <title>Bacillus nealsonii sp. nov., isolated from a spacecraft-assembly facility, whose spores are gamma-radiation resistant.</title>
        <authorList>
            <person name="Venkateswaran K."/>
            <person name="Kempf M."/>
            <person name="Chen F."/>
            <person name="Satomi M."/>
            <person name="Nicholson W."/>
            <person name="Kern R."/>
        </authorList>
    </citation>
    <scope>NUCLEOTIDE SEQUENCE [LARGE SCALE GENOMIC DNA]</scope>
    <source>
        <strain evidence="3 4">FO-92</strain>
    </source>
</reference>
<dbReference type="OrthoDB" id="2991180at2"/>
<evidence type="ECO:0000256" key="2">
    <source>
        <dbReference type="SAM" id="Phobius"/>
    </source>
</evidence>
<keyword evidence="3" id="KW-0132">Cell division</keyword>
<keyword evidence="3" id="KW-0131">Cell cycle</keyword>
<dbReference type="InterPro" id="IPR007060">
    <property type="entry name" value="FtsL/DivIC"/>
</dbReference>
<dbReference type="PANTHER" id="PTHR40027:SF1">
    <property type="entry name" value="CELL DIVISION PROTEIN DIVIC"/>
    <property type="match status" value="1"/>
</dbReference>
<proteinExistence type="predicted"/>